<sequence>MNSFSGVYPGSQIPHVARAPTSCEPYSNKESSCFARDIAGYNQTYGAILTGDIRNYNNSVVGGPYRPNIVENNMVSRDAFPDAYMSGMNEPSPIASARAISFDFSTCKEPYPGAYRSGMNESSPVARARAMSFDYPREVSSHFYRGIQPDLHTRSPTTFDSLSPYGTPTTRPTYGSSPINTPYSGRYASQRPR</sequence>
<reference evidence="3" key="2">
    <citation type="submission" date="2018-02" db="UniProtKB">
        <authorList>
            <consortium name="EnsemblPlants"/>
        </authorList>
    </citation>
    <scope>IDENTIFICATION</scope>
    <source>
        <strain evidence="3">Williams 82</strain>
    </source>
</reference>
<protein>
    <submittedName>
        <fullName evidence="2 3">Uncharacterized protein</fullName>
    </submittedName>
</protein>
<evidence type="ECO:0000313" key="3">
    <source>
        <dbReference type="EnsemblPlants" id="KRH21573"/>
    </source>
</evidence>
<dbReference type="EnsemblPlants" id="KRH21573">
    <property type="protein sequence ID" value="KRH21573"/>
    <property type="gene ID" value="GLYMA_13G246400"/>
</dbReference>
<gene>
    <name evidence="2" type="ORF">GLYMA_13G246400</name>
</gene>
<dbReference type="STRING" id="3847.A0A0R0H320"/>
<dbReference type="AlphaFoldDB" id="A0A0R0H320"/>
<accession>A0A0R0H320</accession>
<dbReference type="Gramene" id="KRH21573">
    <property type="protein sequence ID" value="KRH21573"/>
    <property type="gene ID" value="GLYMA_13G246400"/>
</dbReference>
<feature type="compositionally biased region" description="Low complexity" evidence="1">
    <location>
        <begin position="163"/>
        <end position="178"/>
    </location>
</feature>
<dbReference type="InParanoid" id="A0A0R0H320"/>
<proteinExistence type="predicted"/>
<dbReference type="Proteomes" id="UP000008827">
    <property type="component" value="Chromosome 13"/>
</dbReference>
<dbReference type="ExpressionAtlas" id="A0A0R0H320">
    <property type="expression patterns" value="baseline and differential"/>
</dbReference>
<keyword evidence="4" id="KW-1185">Reference proteome</keyword>
<evidence type="ECO:0000313" key="2">
    <source>
        <dbReference type="EMBL" id="KRH21573.1"/>
    </source>
</evidence>
<reference evidence="2 3" key="1">
    <citation type="journal article" date="2010" name="Nature">
        <title>Genome sequence of the palaeopolyploid soybean.</title>
        <authorList>
            <person name="Schmutz J."/>
            <person name="Cannon S.B."/>
            <person name="Schlueter J."/>
            <person name="Ma J."/>
            <person name="Mitros T."/>
            <person name="Nelson W."/>
            <person name="Hyten D.L."/>
            <person name="Song Q."/>
            <person name="Thelen J.J."/>
            <person name="Cheng J."/>
            <person name="Xu D."/>
            <person name="Hellsten U."/>
            <person name="May G.D."/>
            <person name="Yu Y."/>
            <person name="Sakurai T."/>
            <person name="Umezawa T."/>
            <person name="Bhattacharyya M.K."/>
            <person name="Sandhu D."/>
            <person name="Valliyodan B."/>
            <person name="Lindquist E."/>
            <person name="Peto M."/>
            <person name="Grant D."/>
            <person name="Shu S."/>
            <person name="Goodstein D."/>
            <person name="Barry K."/>
            <person name="Futrell-Griggs M."/>
            <person name="Abernathy B."/>
            <person name="Du J."/>
            <person name="Tian Z."/>
            <person name="Zhu L."/>
            <person name="Gill N."/>
            <person name="Joshi T."/>
            <person name="Libault M."/>
            <person name="Sethuraman A."/>
            <person name="Zhang X.-C."/>
            <person name="Shinozaki K."/>
            <person name="Nguyen H.T."/>
            <person name="Wing R.A."/>
            <person name="Cregan P."/>
            <person name="Specht J."/>
            <person name="Grimwood J."/>
            <person name="Rokhsar D."/>
            <person name="Stacey G."/>
            <person name="Shoemaker R.C."/>
            <person name="Jackson S.A."/>
        </authorList>
    </citation>
    <scope>NUCLEOTIDE SEQUENCE</scope>
    <source>
        <strain evidence="3">cv. Williams 82</strain>
        <tissue evidence="2">Callus</tissue>
    </source>
</reference>
<evidence type="ECO:0000313" key="4">
    <source>
        <dbReference type="Proteomes" id="UP000008827"/>
    </source>
</evidence>
<feature type="region of interest" description="Disordered" evidence="1">
    <location>
        <begin position="147"/>
        <end position="193"/>
    </location>
</feature>
<name>A0A0R0H320_SOYBN</name>
<reference evidence="2" key="3">
    <citation type="submission" date="2018-07" db="EMBL/GenBank/DDBJ databases">
        <title>WGS assembly of Glycine max.</title>
        <authorList>
            <person name="Schmutz J."/>
            <person name="Cannon S."/>
            <person name="Schlueter J."/>
            <person name="Ma J."/>
            <person name="Mitros T."/>
            <person name="Nelson W."/>
            <person name="Hyten D."/>
            <person name="Song Q."/>
            <person name="Thelen J."/>
            <person name="Cheng J."/>
            <person name="Xu D."/>
            <person name="Hellsten U."/>
            <person name="May G."/>
            <person name="Yu Y."/>
            <person name="Sakurai T."/>
            <person name="Umezawa T."/>
            <person name="Bhattacharyya M."/>
            <person name="Sandhu D."/>
            <person name="Valliyodan B."/>
            <person name="Lindquist E."/>
            <person name="Peto M."/>
            <person name="Grant D."/>
            <person name="Shu S."/>
            <person name="Goodstein D."/>
            <person name="Barry K."/>
            <person name="Futrell-Griggs M."/>
            <person name="Abernathy B."/>
            <person name="Du J."/>
            <person name="Tian Z."/>
            <person name="Zhu L."/>
            <person name="Gill N."/>
            <person name="Joshi T."/>
            <person name="Libault M."/>
            <person name="Sethuraman A."/>
            <person name="Zhang X."/>
            <person name="Shinozaki K."/>
            <person name="Nguyen H."/>
            <person name="Wing R."/>
            <person name="Cregan P."/>
            <person name="Specht J."/>
            <person name="Grimwood J."/>
            <person name="Rokhsar D."/>
            <person name="Stacey G."/>
            <person name="Shoemaker R."/>
            <person name="Jackson S."/>
        </authorList>
    </citation>
    <scope>NUCLEOTIDE SEQUENCE</scope>
    <source>
        <tissue evidence="2">Callus</tissue>
    </source>
</reference>
<organism evidence="2">
    <name type="scientific">Glycine max</name>
    <name type="common">Soybean</name>
    <name type="synonym">Glycine hispida</name>
    <dbReference type="NCBI Taxonomy" id="3847"/>
    <lineage>
        <taxon>Eukaryota</taxon>
        <taxon>Viridiplantae</taxon>
        <taxon>Streptophyta</taxon>
        <taxon>Embryophyta</taxon>
        <taxon>Tracheophyta</taxon>
        <taxon>Spermatophyta</taxon>
        <taxon>Magnoliopsida</taxon>
        <taxon>eudicotyledons</taxon>
        <taxon>Gunneridae</taxon>
        <taxon>Pentapetalae</taxon>
        <taxon>rosids</taxon>
        <taxon>fabids</taxon>
        <taxon>Fabales</taxon>
        <taxon>Fabaceae</taxon>
        <taxon>Papilionoideae</taxon>
        <taxon>50 kb inversion clade</taxon>
        <taxon>NPAAA clade</taxon>
        <taxon>indigoferoid/millettioid clade</taxon>
        <taxon>Phaseoleae</taxon>
        <taxon>Glycine</taxon>
        <taxon>Glycine subgen. Soja</taxon>
    </lineage>
</organism>
<dbReference type="EMBL" id="CM000846">
    <property type="protein sequence ID" value="KRH21573.1"/>
    <property type="molecule type" value="Genomic_DNA"/>
</dbReference>
<evidence type="ECO:0000256" key="1">
    <source>
        <dbReference type="SAM" id="MobiDB-lite"/>
    </source>
</evidence>